<name>A0A0X3NSS3_SCHSO</name>
<feature type="region of interest" description="Disordered" evidence="1">
    <location>
        <begin position="1423"/>
        <end position="1489"/>
    </location>
</feature>
<feature type="compositionally biased region" description="Low complexity" evidence="1">
    <location>
        <begin position="628"/>
        <end position="637"/>
    </location>
</feature>
<feature type="compositionally biased region" description="Basic residues" evidence="1">
    <location>
        <begin position="1304"/>
        <end position="1315"/>
    </location>
</feature>
<dbReference type="InterPro" id="IPR037191">
    <property type="entry name" value="VPS9_dom_sf"/>
</dbReference>
<feature type="region of interest" description="Disordered" evidence="1">
    <location>
        <begin position="599"/>
        <end position="673"/>
    </location>
</feature>
<feature type="compositionally biased region" description="Low complexity" evidence="1">
    <location>
        <begin position="864"/>
        <end position="875"/>
    </location>
</feature>
<evidence type="ECO:0000259" key="2">
    <source>
        <dbReference type="PROSITE" id="PS51205"/>
    </source>
</evidence>
<feature type="domain" description="VPS9" evidence="2">
    <location>
        <begin position="1898"/>
        <end position="2035"/>
    </location>
</feature>
<feature type="compositionally biased region" description="Polar residues" evidence="1">
    <location>
        <begin position="1007"/>
        <end position="1020"/>
    </location>
</feature>
<reference evidence="3" key="1">
    <citation type="submission" date="2016-01" db="EMBL/GenBank/DDBJ databases">
        <title>Reference transcriptome for the parasite Schistocephalus solidus: insights into the molecular evolution of parasitism.</title>
        <authorList>
            <person name="Hebert F.O."/>
            <person name="Grambauer S."/>
            <person name="Barber I."/>
            <person name="Landry C.R."/>
            <person name="Aubin-Horth N."/>
        </authorList>
    </citation>
    <scope>NUCLEOTIDE SEQUENCE</scope>
</reference>
<feature type="compositionally biased region" description="Polar residues" evidence="1">
    <location>
        <begin position="1352"/>
        <end position="1375"/>
    </location>
</feature>
<feature type="compositionally biased region" description="Basic residues" evidence="1">
    <location>
        <begin position="1267"/>
        <end position="1284"/>
    </location>
</feature>
<feature type="compositionally biased region" description="Polar residues" evidence="1">
    <location>
        <begin position="1251"/>
        <end position="1266"/>
    </location>
</feature>
<protein>
    <recommendedName>
        <fullName evidence="2">VPS9 domain-containing protein</fullName>
    </recommendedName>
</protein>
<evidence type="ECO:0000256" key="1">
    <source>
        <dbReference type="SAM" id="MobiDB-lite"/>
    </source>
</evidence>
<feature type="region of interest" description="Disordered" evidence="1">
    <location>
        <begin position="1007"/>
        <end position="1082"/>
    </location>
</feature>
<proteinExistence type="predicted"/>
<organism evidence="3">
    <name type="scientific">Schistocephalus solidus</name>
    <name type="common">Tapeworm</name>
    <dbReference type="NCBI Taxonomy" id="70667"/>
    <lineage>
        <taxon>Eukaryota</taxon>
        <taxon>Metazoa</taxon>
        <taxon>Spiralia</taxon>
        <taxon>Lophotrochozoa</taxon>
        <taxon>Platyhelminthes</taxon>
        <taxon>Cestoda</taxon>
        <taxon>Eucestoda</taxon>
        <taxon>Diphyllobothriidea</taxon>
        <taxon>Diphyllobothriidae</taxon>
        <taxon>Schistocephalus</taxon>
    </lineage>
</organism>
<gene>
    <name evidence="3" type="ORF">TR113766</name>
</gene>
<feature type="compositionally biased region" description="Low complexity" evidence="1">
    <location>
        <begin position="599"/>
        <end position="621"/>
    </location>
</feature>
<feature type="compositionally biased region" description="Polar residues" evidence="1">
    <location>
        <begin position="1428"/>
        <end position="1445"/>
    </location>
</feature>
<dbReference type="EMBL" id="GEEE01020406">
    <property type="protein sequence ID" value="JAP42819.1"/>
    <property type="molecule type" value="Transcribed_RNA"/>
</dbReference>
<dbReference type="PROSITE" id="PS51205">
    <property type="entry name" value="VPS9"/>
    <property type="match status" value="1"/>
</dbReference>
<feature type="region of interest" description="Disordered" evidence="1">
    <location>
        <begin position="1658"/>
        <end position="1708"/>
    </location>
</feature>
<accession>A0A0X3NSS3</accession>
<sequence>MTGENLLSLLLNIRWTATRNVGAVQTALLALSDELSKLFDIWEKVCISRWNLLTVNIQSRNLDANPAKNIHFDPKPIISLSSRHLDPLRQHSFSQMLQDIALSSDLYSLSSAAGQSNTIKLLCQVLWVSVSPLLTLNARRKLCTALLISVIKAEDIPTTHEEYINFFGNLSSYFAVDLPAVHLYLSVISHHTFLCGKRITSPHVCGKAVLGISNSGCPLTNALVKNFVQNFHDNIHLFPIEFLIVLGVFRVKLRKYIQDKIVIYLSCTKLLVISLLGSPLKTSEWLGTIGEGEGNALPHSCAQCFFEEILRISGVALQHVFAGASDHERNNLTEQLKRDFSTIFSAADEMVTQLLSSRKPTESTEIDEMNYFLQGVCNMFDVVMDPDASEASKTPKINSLSLLEPPCFVISETGLQLLVEAVKRLFSSSPDSKLGPLLSLLSSYDPPLSSAKSAGDSFNHSAGIRDAGCIQEMDSENWITGEESLLVFRLHNNAHMVVDPPPADSQHLLEEAFFLDQHSRMTAEGGRIENSSEKVGASGMTLADLLDASDQNDTDMNELKTFESWLLLSLGRACNRAVSVDDVHAAAAVAPANLSSLASASSTSASSGSSSSPSDSTGAAVPVSVIHRPSPCCSPSYRSRDGAVTSREPRKSAGHAVGKVPVASTSQTESVRLSAPDGVVHEADEQLFSGKRTRFSLISACSHIGQELEDDALEYADRTSVAVPVSDKTSSLRSEDRRSADTDLYVLPERRRVCSLDIAESEEIPESSFSCASPASGPVSLSHSLPHSDLDEEEAAAAAATALFSDRHLPVGLQEPPVHQALSSAKREILLPPSPRRQQHETVRRFGVCSSGDRVWRRSHSQEAAVTRTTASAASNRPPTHAVWTQNSRVRSYLLQERGTDFPPQFPRLARSRSATNLNVRSGVDNSKAAAATIIDDEEATSFNPRAICRRISAPSPPAPKLKAVGVATSTEPWLAATSHPMRATAQAQLGLPRSDSVMPTASGSWTVNFASNVPDSSASVGVTEPREEEEEEDDDGVDSVIEEEEEEDGDNDGDVLSDHHSPSVNLSGRVSPSITSGGRVSPLSTVSGGVLRNYPLAAVCVRPSQGGGGGIFSTLNNITSQSSLSSYFATAASFLRRAEEVSDVTEKFGKFDLPHHPRSNEHETWSMVSEAWSTDVLASDTESINRGGASIGGGVGSAGHSSVLPLPSISLSTSATVASSSSATSHHAPFRCGLHSGYQQPSCPTRRLLPTSTGTNASSQPPTSNRLRRRRRRHHHYHHHGNHAHFGGLPESQRPCAGLPNSSRHRHHHHHRNRTLSPTPPVQPSHPFLASPGESLCGLSASDPAPPASHLTMSPATTTPRSVSCNNAVRSDNQQQKHHPPAEDCHDQRQQSIRQLMNGAVSCLNSERHAQLQVEAREAIHPHTGVNMPTTNSDLRIPTRSGSCRKSADHPEASGSREVKDVGRGGPYLSTSRNKPRTSFLLPSDRGPNLNYEDTSSLLSPSVACAAFSVTPNGLSQSVSQFSSANADDSHVSHTAGVFRRLLNCTSRRLLNLLQSEHVPQVISSLQDQQISPLYSMNHSIDTAEDHTMCTFLVALREHAFQLQDASLAWQAHDALLLIRALQCQWPLDRHSVANRLDHIHSSNTYCAGCPVSFRDSSPPPPLSSAARGCGASGRRRRPRRSLNGLPDGVDGATPATQTPQSPLHSSVTAVAGEPSSLALYLAKRVQREARRRENLLAWLEASNVTVSQRRRELEVLHRLVERQLTALRNEALSRLAEEFLAEESVTLAQLRDTVCSELEHLGQTGGRSRGRQTTANDHTTEPHTARILRHLNSFLDNSQPRLLASLSTLPSATATASATSSEVLATIERILMRDLFFLLCTRYPTSLCEAPSADRKFSDMLIQRRKLASSTWLRGLPERYLTLAPFTMAQTELRLINTNYRPVDKLECLRRVLEGISPSYAHSQLPSSPDPRIVSILAYVIIQANPPCFLLNLHFIEHFGARLLRTDPVDMYSRVWRHVKAAVVQLRGGVGPS</sequence>
<dbReference type="SUPFAM" id="SSF109993">
    <property type="entry name" value="VPS9 domain"/>
    <property type="match status" value="1"/>
</dbReference>
<feature type="compositionally biased region" description="Polar residues" evidence="1">
    <location>
        <begin position="1696"/>
        <end position="1708"/>
    </location>
</feature>
<feature type="compositionally biased region" description="Basic and acidic residues" evidence="1">
    <location>
        <begin position="1381"/>
        <end position="1390"/>
    </location>
</feature>
<dbReference type="InterPro" id="IPR003123">
    <property type="entry name" value="VPS9"/>
</dbReference>
<feature type="region of interest" description="Disordered" evidence="1">
    <location>
        <begin position="1238"/>
        <end position="1390"/>
    </location>
</feature>
<feature type="compositionally biased region" description="Basic and acidic residues" evidence="1">
    <location>
        <begin position="1447"/>
        <end position="1464"/>
    </location>
</feature>
<feature type="compositionally biased region" description="Acidic residues" evidence="1">
    <location>
        <begin position="1027"/>
        <end position="1056"/>
    </location>
</feature>
<feature type="region of interest" description="Disordered" evidence="1">
    <location>
        <begin position="859"/>
        <end position="882"/>
    </location>
</feature>
<evidence type="ECO:0000313" key="3">
    <source>
        <dbReference type="EMBL" id="JAP42819.1"/>
    </source>
</evidence>
<dbReference type="Pfam" id="PF02204">
    <property type="entry name" value="VPS9"/>
    <property type="match status" value="1"/>
</dbReference>
<feature type="region of interest" description="Disordered" evidence="1">
    <location>
        <begin position="1803"/>
        <end position="1824"/>
    </location>
</feature>
<feature type="compositionally biased region" description="Polar residues" evidence="1">
    <location>
        <begin position="1063"/>
        <end position="1082"/>
    </location>
</feature>
<dbReference type="Gene3D" id="1.20.1050.80">
    <property type="entry name" value="VPS9 domain"/>
    <property type="match status" value="1"/>
</dbReference>